<reference evidence="4" key="3">
    <citation type="journal article" date="2021" name="Int. J. Parasitol.">
        <title>Comparative analysis of gene expression between Babesia bovis blood stages and kinetes allowed by improved genome annotation.</title>
        <authorList>
            <person name="Ueti M.W."/>
            <person name="Johnson W.C."/>
            <person name="Kappmeyer L.S."/>
            <person name="Herndon D.R."/>
            <person name="Mousel M.R."/>
            <person name="Reif K.E."/>
            <person name="Taus N.S."/>
            <person name="Ifeonu O.O."/>
            <person name="Silva J.C."/>
            <person name="Suarez C.E."/>
            <person name="Brayton K.A."/>
        </authorList>
    </citation>
    <scope>NUCLEOTIDE SEQUENCE [LARGE SCALE GENOMIC DNA]</scope>
</reference>
<evidence type="ECO:0000313" key="3">
    <source>
        <dbReference type="EMBL" id="EDO08413.1"/>
    </source>
</evidence>
<evidence type="ECO:0000313" key="4">
    <source>
        <dbReference type="Proteomes" id="UP000002173"/>
    </source>
</evidence>
<dbReference type="KEGG" id="bbo:BBOV_III008530"/>
<feature type="region of interest" description="Disordered" evidence="1">
    <location>
        <begin position="762"/>
        <end position="781"/>
    </location>
</feature>
<feature type="compositionally biased region" description="Polar residues" evidence="1">
    <location>
        <begin position="897"/>
        <end position="908"/>
    </location>
</feature>
<dbReference type="EMBL" id="AAXT01000001">
    <property type="protein sequence ID" value="EDO08413.1"/>
    <property type="molecule type" value="Genomic_DNA"/>
</dbReference>
<dbReference type="PANTHER" id="PTHR12436:SF3">
    <property type="entry name" value="GERMINAL-CENTER ASSOCIATED NUCLEAR PROTEIN"/>
    <property type="match status" value="1"/>
</dbReference>
<feature type="region of interest" description="Disordered" evidence="1">
    <location>
        <begin position="886"/>
        <end position="915"/>
    </location>
</feature>
<organism evidence="3 4">
    <name type="scientific">Babesia bovis</name>
    <dbReference type="NCBI Taxonomy" id="5865"/>
    <lineage>
        <taxon>Eukaryota</taxon>
        <taxon>Sar</taxon>
        <taxon>Alveolata</taxon>
        <taxon>Apicomplexa</taxon>
        <taxon>Aconoidasida</taxon>
        <taxon>Piroplasmida</taxon>
        <taxon>Babesiidae</taxon>
        <taxon>Babesia</taxon>
    </lineage>
</organism>
<dbReference type="Pfam" id="PF03399">
    <property type="entry name" value="SAC3_GANP"/>
    <property type="match status" value="1"/>
</dbReference>
<dbReference type="InterPro" id="IPR005062">
    <property type="entry name" value="SAC3/GANP/THP3_conserved"/>
</dbReference>
<accession>A7APC9</accession>
<gene>
    <name evidence="3" type="ORF">BBOV_III008530</name>
</gene>
<dbReference type="OMA" id="CENEEYD"/>
<evidence type="ECO:0000256" key="1">
    <source>
        <dbReference type="SAM" id="MobiDB-lite"/>
    </source>
</evidence>
<sequence>MATNPPDYLGIPSGDGTGPASKSLKNVLLRPLDNAEIGSILIKHQEIASLTKGSTPGRMVGEVLGMCPLKEIRQKVEMNTASDLERVNASTVNPKLALKSFQRSDASRVFKPEETRPAVWCRRTIYNILCYFVDADIVTKPYLMDKKFSYLDVYNFLRDRLRSIWQDLTVQHCTKHRAYIECFEISIRFLIYSNEILCENEEYDIAQNRGLLNTCLDKLMEGYESVHKYLQHKSNNKRIQQPDLILNNPEIVDTLVYRSPHEAEFWGYRLLMHIPQLLLPGGSATFCDIVQRMPNDLRGNASVKFAIEVCHTAASGNVYRYFTLMRDADCTALFASVMNRASICLRVQFMEVLVNRSICKKEVNPLDMATFNSLFGFVDESLESAEKMLSRYGITTYEHEGKAYLDFANADATLLETERNMPQKLCIKFQTSSSVAKGKFESIPSRQLIFDPDFEYPAGTGPDTVGTPFVHEAIPKESEPVNTKSIFGIPTATSIFGASSTTGPIFNFGTTSDTKPVFQFGVTDTNSKAPSSTPSLFGSSNQSMFGSNSNPFGSSNSTIFGTNNQSTFGSNSNPFGSSNSTIFGTNSQSTFGSSGNSMFGSGKTGAFGTSSQPGFGTSNANVFGTTSQTMFATNNRPTESSNSNSVFGSTNSNLFGTNTQPTDPTSTNSVFGTTSQTMFATNTQQSESSSSNFIFGSVNTNVFGTSNQSIFGTNSISPFGTSTKPFGTTESTVFGSGKSNIFAPESKSALGSSDQSIFVNGNVNTPTSKDQSTPDNVQTTVDSSKTIFGTTSQSIFGSTSSVNIFGAAKSEATKDFTFGTPKNDIKPFIFGDTKSTFATDKQDATPNDVSVGDPLSSSKSTFTFGAPKSTEDNSLFKFSVPTIQPSSEKTDTAEVGVSTTNKCNAPSNEDTKGFPKLFELPTSNKDHESVIFGSESSKTDQPVTTTTLIPNEDTYAPEKQTDTPPTLTDSIISQYERRASLKKIKVIKPKLFKHGDGQRSENKNATRWTSIMARLQAAVCAIRDSRLYEIPKEVLQRSTVIINGNLVSQANRPYVRNTEVYTSDPSPASILESEFNGFMHPVFQYHTDSIISKEYDIASIGSSLSGVHYLNPRGSKRYLQKLYLQQLLQYNTLRIIKPCYSCSSCAGVNGIDSYAVLAAVAKCCLGVSQKLSSAIGTLVHKTTTAAIDLCSKLTKRLRHEKVLPPRKRVARRRNAVINTKPTDLPPISAEAFNTFVTSTKEHLLSTSRYIANVYTGSARMLTRIVEHINEANSTGTYPLELLLTIAKDNVDAIYSNTISQCSNMITKHDVAVWGAGIMWHVSFFNPICLRTTSTGSDLLPTEGDIEQYQLSDYVIRLKEDILSIACFNIGVHRLMPSTKGYEKSMTKCCSVEDKEMPIGVMASVSTSNDDYGMDFSYRASDMPDVIAPADQRYNNRATIQIVAKSSAVYIGKQGYFHELFSSERFPDLCSIDTNSSNLDYYGVLQAFVGVNIAQNVYQHYTVVVCYRLAVSMIDILCLYELFNISVATTVSMCGCAGKNHDMCHSRLKQTLATVSEKLLSEFIEYSTKLGVRLDPSELRSRIIFSCVGFEMYTEDLGRQSKTAKGSNTIARILYPQGFSEAIRDAANATICPSGIHILEKEFYIPDLYDFLSAISRMNKTAESSDKVSLIQGLDEFITRIDNSFSSTHWDLYSEATFTHDVDVSDEIAIDISQLSRYSKESFMALMKAFRLAAEIAAQDYPGSSQHELISRVLSLVRVRNYHVPYYIGLYMSNVIDGSEI</sequence>
<evidence type="ECO:0000259" key="2">
    <source>
        <dbReference type="Pfam" id="PF03399"/>
    </source>
</evidence>
<dbReference type="Gene3D" id="1.25.40.990">
    <property type="match status" value="1"/>
</dbReference>
<dbReference type="GO" id="GO:0005737">
    <property type="term" value="C:cytoplasm"/>
    <property type="evidence" value="ECO:0007669"/>
    <property type="project" value="TreeGrafter"/>
</dbReference>
<dbReference type="STRING" id="5865.A7APC9"/>
<dbReference type="InParanoid" id="A7APC9"/>
<keyword evidence="4" id="KW-1185">Reference proteome</keyword>
<reference evidence="3 4" key="1">
    <citation type="journal article" date="2007" name="PLoS Pathog.">
        <title>Genome sequence of Babesia bovis and comparative analysis of apicomplexan hemoprotozoa.</title>
        <authorList>
            <person name="Brayton K.A."/>
            <person name="Lau A.O.T."/>
            <person name="Herndon D.R."/>
            <person name="Hannick L."/>
            <person name="Kappmeyer L.S."/>
            <person name="Berens S.J."/>
            <person name="Bidwell S.L."/>
            <person name="Brown W.C."/>
            <person name="Crabtree J."/>
            <person name="Fadrosh D."/>
            <person name="Feldblum T."/>
            <person name="Forberger H.A."/>
            <person name="Haas B.J."/>
            <person name="Howell J.M."/>
            <person name="Khouri H."/>
            <person name="Koo H."/>
            <person name="Mann D.J."/>
            <person name="Norimine J."/>
            <person name="Paulsen I.T."/>
            <person name="Radune D."/>
            <person name="Ren Q."/>
            <person name="Smith R.K. Jr."/>
            <person name="Suarez C.E."/>
            <person name="White O."/>
            <person name="Wortman J.R."/>
            <person name="Knowles D.P. Jr."/>
            <person name="McElwain T.F."/>
            <person name="Nene V.M."/>
        </authorList>
    </citation>
    <scope>NUCLEOTIDE SEQUENCE [LARGE SCALE GENOMIC DNA]</scope>
    <source>
        <strain evidence="3">T2Bo</strain>
    </source>
</reference>
<dbReference type="RefSeq" id="XP_001611981.1">
    <property type="nucleotide sequence ID" value="XM_001611931.1"/>
</dbReference>
<dbReference type="PANTHER" id="PTHR12436">
    <property type="entry name" value="80 KDA MCM3-ASSOCIATED PROTEIN"/>
    <property type="match status" value="1"/>
</dbReference>
<dbReference type="GeneID" id="5480233"/>
<comment type="caution">
    <text evidence="3">The sequence shown here is derived from an EMBL/GenBank/DDBJ whole genome shotgun (WGS) entry which is preliminary data.</text>
</comment>
<dbReference type="Proteomes" id="UP000002173">
    <property type="component" value="Unassembled WGS sequence"/>
</dbReference>
<dbReference type="InterPro" id="IPR045107">
    <property type="entry name" value="SAC3/GANP/THP3"/>
</dbReference>
<dbReference type="GO" id="GO:0070390">
    <property type="term" value="C:transcription export complex 2"/>
    <property type="evidence" value="ECO:0007669"/>
    <property type="project" value="TreeGrafter"/>
</dbReference>
<feature type="domain" description="SAC3/GANP/THP3 conserved" evidence="2">
    <location>
        <begin position="66"/>
        <end position="396"/>
    </location>
</feature>
<protein>
    <submittedName>
        <fullName evidence="3">SAC3/GANP family protein</fullName>
    </submittedName>
</protein>
<name>A7APC9_BABBO</name>
<proteinExistence type="predicted"/>
<reference evidence="4" key="2">
    <citation type="journal article" date="2020" name="Data Brief">
        <title>Transcriptome dataset of Babesia bovis life stages within vertebrate and invertebrate hosts.</title>
        <authorList>
            <person name="Ueti M.W."/>
            <person name="Johnson W.C."/>
            <person name="Kappmeyer L.S."/>
            <person name="Herndon D.R."/>
            <person name="Mousel M.R."/>
            <person name="Reif K.E."/>
            <person name="Taus N.S."/>
            <person name="Ifeonu O.O."/>
            <person name="Silva J.C."/>
            <person name="Suarez C.E."/>
            <person name="Brayton K.A."/>
        </authorList>
    </citation>
    <scope>NUCLEOTIDE SEQUENCE [LARGE SCALE GENOMIC DNA]</scope>
</reference>
<dbReference type="VEuPathDB" id="PiroplasmaDB:BBOV_III008530"/>
<dbReference type="eggNOG" id="KOG1860">
    <property type="taxonomic scope" value="Eukaryota"/>
</dbReference>
<dbReference type="GO" id="GO:0006406">
    <property type="term" value="P:mRNA export from nucleus"/>
    <property type="evidence" value="ECO:0007669"/>
    <property type="project" value="TreeGrafter"/>
</dbReference>